<dbReference type="PANTHER" id="PTHR43818:SF12">
    <property type="entry name" value="NADH-DEPENDENT DEHYDROGENASE-RELATED"/>
    <property type="match status" value="1"/>
</dbReference>
<name>A0ABT3CT41_9BACT</name>
<feature type="domain" description="GFO/IDH/MocA-like oxidoreductase" evidence="2">
    <location>
        <begin position="171"/>
        <end position="302"/>
    </location>
</feature>
<evidence type="ECO:0000259" key="2">
    <source>
        <dbReference type="Pfam" id="PF22725"/>
    </source>
</evidence>
<evidence type="ECO:0000313" key="3">
    <source>
        <dbReference type="EMBL" id="MCV9386679.1"/>
    </source>
</evidence>
<dbReference type="Pfam" id="PF22725">
    <property type="entry name" value="GFO_IDH_MocA_C3"/>
    <property type="match status" value="1"/>
</dbReference>
<dbReference type="InterPro" id="IPR000683">
    <property type="entry name" value="Gfo/Idh/MocA-like_OxRdtase_N"/>
</dbReference>
<dbReference type="RefSeq" id="WP_264137495.1">
    <property type="nucleotide sequence ID" value="NZ_JAOYOD010000001.1"/>
</dbReference>
<dbReference type="InterPro" id="IPR006311">
    <property type="entry name" value="TAT_signal"/>
</dbReference>
<dbReference type="SUPFAM" id="SSF51735">
    <property type="entry name" value="NAD(P)-binding Rossmann-fold domains"/>
    <property type="match status" value="1"/>
</dbReference>
<dbReference type="InterPro" id="IPR055170">
    <property type="entry name" value="GFO_IDH_MocA-like_dom"/>
</dbReference>
<keyword evidence="4" id="KW-1185">Reference proteome</keyword>
<dbReference type="InterPro" id="IPR050463">
    <property type="entry name" value="Gfo/Idh/MocA_oxidrdct_glycsds"/>
</dbReference>
<feature type="domain" description="Gfo/Idh/MocA-like oxidoreductase N-terminal" evidence="1">
    <location>
        <begin position="43"/>
        <end position="162"/>
    </location>
</feature>
<protein>
    <submittedName>
        <fullName evidence="3">Gfo/Idh/MocA family oxidoreductase</fullName>
    </submittedName>
</protein>
<dbReference type="Gene3D" id="3.40.50.720">
    <property type="entry name" value="NAD(P)-binding Rossmann-like Domain"/>
    <property type="match status" value="1"/>
</dbReference>
<dbReference type="PANTHER" id="PTHR43818">
    <property type="entry name" value="BCDNA.GH03377"/>
    <property type="match status" value="1"/>
</dbReference>
<organism evidence="3 4">
    <name type="scientific">Reichenbachiella ulvae</name>
    <dbReference type="NCBI Taxonomy" id="2980104"/>
    <lineage>
        <taxon>Bacteria</taxon>
        <taxon>Pseudomonadati</taxon>
        <taxon>Bacteroidota</taxon>
        <taxon>Cytophagia</taxon>
        <taxon>Cytophagales</taxon>
        <taxon>Reichenbachiellaceae</taxon>
        <taxon>Reichenbachiella</taxon>
    </lineage>
</organism>
<dbReference type="InterPro" id="IPR036291">
    <property type="entry name" value="NAD(P)-bd_dom_sf"/>
</dbReference>
<dbReference type="EMBL" id="JAOYOD010000001">
    <property type="protein sequence ID" value="MCV9386679.1"/>
    <property type="molecule type" value="Genomic_DNA"/>
</dbReference>
<evidence type="ECO:0000259" key="1">
    <source>
        <dbReference type="Pfam" id="PF01408"/>
    </source>
</evidence>
<dbReference type="Pfam" id="PF01408">
    <property type="entry name" value="GFO_IDH_MocA"/>
    <property type="match status" value="1"/>
</dbReference>
<accession>A0ABT3CT41</accession>
<dbReference type="Gene3D" id="3.30.360.10">
    <property type="entry name" value="Dihydrodipicolinate Reductase, domain 2"/>
    <property type="match status" value="1"/>
</dbReference>
<dbReference type="SUPFAM" id="SSF55347">
    <property type="entry name" value="Glyceraldehyde-3-phosphate dehydrogenase-like, C-terminal domain"/>
    <property type="match status" value="1"/>
</dbReference>
<gene>
    <name evidence="3" type="ORF">N7U62_08395</name>
</gene>
<dbReference type="Proteomes" id="UP001300692">
    <property type="component" value="Unassembled WGS sequence"/>
</dbReference>
<comment type="caution">
    <text evidence="3">The sequence shown here is derived from an EMBL/GenBank/DDBJ whole genome shotgun (WGS) entry which is preliminary data.</text>
</comment>
<evidence type="ECO:0000313" key="4">
    <source>
        <dbReference type="Proteomes" id="UP001300692"/>
    </source>
</evidence>
<reference evidence="3 4" key="1">
    <citation type="submission" date="2022-10" db="EMBL/GenBank/DDBJ databases">
        <title>Comparative genomics and taxonomic characterization of three novel marine species of genus Reichenbachiella exhibiting antioxidant and polysaccharide degradation activities.</title>
        <authorList>
            <person name="Muhammad N."/>
            <person name="Lee Y.-J."/>
            <person name="Ko J."/>
            <person name="Kim S.-G."/>
        </authorList>
    </citation>
    <scope>NUCLEOTIDE SEQUENCE [LARGE SCALE GENOMIC DNA]</scope>
    <source>
        <strain evidence="3 4">ABR2-5</strain>
    </source>
</reference>
<dbReference type="PROSITE" id="PS51318">
    <property type="entry name" value="TAT"/>
    <property type="match status" value="1"/>
</dbReference>
<sequence>MKSSRRKFLRLTATSAAAVSIGIHACSSKKEFTLEEVADSERLKVGVIGTGIRGKNIIQVLNYVPEMKVVAICDTLDFRLKEASDLIKHKVVNYTDYQKLLAHDGLDAVIIASPLHEHYRMVMSALDANLHILCEKALAYSIEQCREIKIRGDQYDKVFQVSYQYQLNPVFEAIKNLVDKGYLGKITKVEASWDRHGDWRRKVPSSELERQINWRMYREYSGGLMAELGSHQLNMVDSLLGAHPIRVVGTGGIDYWKDGRTTFDNVHALFDYPEGVKVGFHSGTTNKYEGYQMKFYGDKATVVSHGMNTAEIFPEGDRIEEEWSSTVDGVSGASIKIIGDTNKRKVEPIGDDGVVYPSKNDNFNMTWKLYKNFAAAIRGKEKLLLGLKDAYQSAISVHMANDAIRNGKVVDWRPEFDI</sequence>
<proteinExistence type="predicted"/>